<dbReference type="EMBL" id="MT143896">
    <property type="protein sequence ID" value="QJH92457.1"/>
    <property type="molecule type" value="Genomic_DNA"/>
</dbReference>
<evidence type="ECO:0000313" key="2">
    <source>
        <dbReference type="EMBL" id="QJH92457.1"/>
    </source>
</evidence>
<accession>A0A6M3X4R8</accession>
<organism evidence="2">
    <name type="scientific">viral metagenome</name>
    <dbReference type="NCBI Taxonomy" id="1070528"/>
    <lineage>
        <taxon>unclassified sequences</taxon>
        <taxon>metagenomes</taxon>
        <taxon>organismal metagenomes</taxon>
    </lineage>
</organism>
<protein>
    <submittedName>
        <fullName evidence="2">Uncharacterized protein</fullName>
    </submittedName>
</protein>
<dbReference type="AlphaFoldDB" id="A0A6M3X4R8"/>
<sequence length="107" mass="12500">MSAYELDERKPRWQSFARTFYEDVADVLIQFWPELQAEYYGIQNIPSDGDPLGAMNRVRVEWTTDVPGAPLVRVIVDNDKSMPMLRPEAAQAYMIVQWPHLFRKKPT</sequence>
<proteinExistence type="predicted"/>
<gene>
    <name evidence="1" type="ORF">MM171A00102_0078</name>
    <name evidence="2" type="ORF">MM171B00096_0019</name>
</gene>
<evidence type="ECO:0000313" key="1">
    <source>
        <dbReference type="EMBL" id="QJB01519.1"/>
    </source>
</evidence>
<name>A0A6M3X4R8_9ZZZZ</name>
<reference evidence="2" key="1">
    <citation type="submission" date="2020-03" db="EMBL/GenBank/DDBJ databases">
        <title>The deep terrestrial virosphere.</title>
        <authorList>
            <person name="Holmfeldt K."/>
            <person name="Nilsson E."/>
            <person name="Simone D."/>
            <person name="Lopez-Fernandez M."/>
            <person name="Wu X."/>
            <person name="de Brujin I."/>
            <person name="Lundin D."/>
            <person name="Andersson A."/>
            <person name="Bertilsson S."/>
            <person name="Dopson M."/>
        </authorList>
    </citation>
    <scope>NUCLEOTIDE SEQUENCE</scope>
    <source>
        <strain evidence="1">MM171A00102</strain>
        <strain evidence="2">MM171B00096</strain>
    </source>
</reference>
<dbReference type="EMBL" id="MT143709">
    <property type="protein sequence ID" value="QJB01519.1"/>
    <property type="molecule type" value="Genomic_DNA"/>
</dbReference>